<dbReference type="EMBL" id="QJSU01000005">
    <property type="protein sequence ID" value="PYE38933.1"/>
    <property type="molecule type" value="Genomic_DNA"/>
</dbReference>
<reference evidence="1 2" key="1">
    <citation type="submission" date="2018-06" db="EMBL/GenBank/DDBJ databases">
        <title>Genomic Encyclopedia of Type Strains, Phase III (KMG-III): the genomes of soil and plant-associated and newly described type strains.</title>
        <authorList>
            <person name="Whitman W."/>
        </authorList>
    </citation>
    <scope>NUCLEOTIDE SEQUENCE [LARGE SCALE GENOMIC DNA]</scope>
    <source>
        <strain evidence="1 2">CECT 5889</strain>
    </source>
</reference>
<evidence type="ECO:0000313" key="2">
    <source>
        <dbReference type="Proteomes" id="UP000247746"/>
    </source>
</evidence>
<organism evidence="1 2">
    <name type="scientific">Psychrobacter fozii</name>
    <dbReference type="NCBI Taxonomy" id="198480"/>
    <lineage>
        <taxon>Bacteria</taxon>
        <taxon>Pseudomonadati</taxon>
        <taxon>Pseudomonadota</taxon>
        <taxon>Gammaproteobacteria</taxon>
        <taxon>Moraxellales</taxon>
        <taxon>Moraxellaceae</taxon>
        <taxon>Psychrobacter</taxon>
    </lineage>
</organism>
<protein>
    <submittedName>
        <fullName evidence="1">Uncharacterized protein</fullName>
    </submittedName>
</protein>
<dbReference type="AlphaFoldDB" id="A0A2V4UFJ0"/>
<sequence length="100" mass="9870">MRELTIVEMNIVSGGAVTRQDVKDGAAFGAGAGAFAAAATGGSIVVGTALGTGYGGAAVIGYAGGEWLNENTPIQSWISTGIDKVTSMAGDDYSDGSAYC</sequence>
<name>A0A2V4UFJ0_9GAMM</name>
<gene>
    <name evidence="1" type="ORF">DFP82_10587</name>
</gene>
<accession>A0A2V4UFJ0</accession>
<comment type="caution">
    <text evidence="1">The sequence shown here is derived from an EMBL/GenBank/DDBJ whole genome shotgun (WGS) entry which is preliminary data.</text>
</comment>
<evidence type="ECO:0000313" key="1">
    <source>
        <dbReference type="EMBL" id="PYE38933.1"/>
    </source>
</evidence>
<dbReference type="Proteomes" id="UP000247746">
    <property type="component" value="Unassembled WGS sequence"/>
</dbReference>
<proteinExistence type="predicted"/>
<keyword evidence="2" id="KW-1185">Reference proteome</keyword>